<dbReference type="InterPro" id="IPR011011">
    <property type="entry name" value="Znf_FYVE_PHD"/>
</dbReference>
<evidence type="ECO:0000256" key="7">
    <source>
        <dbReference type="ARBA" id="ARBA00023242"/>
    </source>
</evidence>
<feature type="compositionally biased region" description="Basic residues" evidence="9">
    <location>
        <begin position="713"/>
        <end position="730"/>
    </location>
</feature>
<dbReference type="InterPro" id="IPR013083">
    <property type="entry name" value="Znf_RING/FYVE/PHD"/>
</dbReference>
<feature type="compositionally biased region" description="Basic and acidic residues" evidence="9">
    <location>
        <begin position="271"/>
        <end position="285"/>
    </location>
</feature>
<dbReference type="Gene3D" id="1.10.20.10">
    <property type="entry name" value="Histone, subunit A"/>
    <property type="match status" value="1"/>
</dbReference>
<keyword evidence="12" id="KW-1185">Reference proteome</keyword>
<feature type="region of interest" description="Disordered" evidence="9">
    <location>
        <begin position="349"/>
        <end position="398"/>
    </location>
</feature>
<evidence type="ECO:0000256" key="1">
    <source>
        <dbReference type="ARBA" id="ARBA00004123"/>
    </source>
</evidence>
<evidence type="ECO:0000313" key="12">
    <source>
        <dbReference type="Proteomes" id="UP000678499"/>
    </source>
</evidence>
<dbReference type="InterPro" id="IPR019787">
    <property type="entry name" value="Znf_PHD-finger"/>
</dbReference>
<dbReference type="Proteomes" id="UP000678499">
    <property type="component" value="Unassembled WGS sequence"/>
</dbReference>
<dbReference type="InterPro" id="IPR001965">
    <property type="entry name" value="Znf_PHD"/>
</dbReference>
<feature type="compositionally biased region" description="Low complexity" evidence="9">
    <location>
        <begin position="795"/>
        <end position="807"/>
    </location>
</feature>
<dbReference type="SUPFAM" id="SSF57903">
    <property type="entry name" value="FYVE/PHD zinc finger"/>
    <property type="match status" value="1"/>
</dbReference>
<dbReference type="AlphaFoldDB" id="A0A7R9BG00"/>
<dbReference type="CDD" id="cd15522">
    <property type="entry name" value="PHD_TAF3"/>
    <property type="match status" value="1"/>
</dbReference>
<dbReference type="EMBL" id="OA882208">
    <property type="protein sequence ID" value="CAD7273776.1"/>
    <property type="molecule type" value="Genomic_DNA"/>
</dbReference>
<dbReference type="EMBL" id="CAJPEX010000171">
    <property type="protein sequence ID" value="CAG0913928.1"/>
    <property type="molecule type" value="Genomic_DNA"/>
</dbReference>
<evidence type="ECO:0000256" key="4">
    <source>
        <dbReference type="ARBA" id="ARBA00022833"/>
    </source>
</evidence>
<dbReference type="OrthoDB" id="436852at2759"/>
<comment type="subcellular location">
    <subcellularLocation>
        <location evidence="1">Nucleus</location>
    </subcellularLocation>
</comment>
<dbReference type="GO" id="GO:0005669">
    <property type="term" value="C:transcription factor TFIID complex"/>
    <property type="evidence" value="ECO:0007669"/>
    <property type="project" value="TreeGrafter"/>
</dbReference>
<dbReference type="PANTHER" id="PTHR46452">
    <property type="entry name" value="TRANSCRIPTION INITIATION FACTOR TFIID SUBUNIT 3"/>
    <property type="match status" value="1"/>
</dbReference>
<evidence type="ECO:0000256" key="3">
    <source>
        <dbReference type="ARBA" id="ARBA00022771"/>
    </source>
</evidence>
<evidence type="ECO:0000256" key="5">
    <source>
        <dbReference type="ARBA" id="ARBA00023015"/>
    </source>
</evidence>
<dbReference type="PROSITE" id="PS01359">
    <property type="entry name" value="ZF_PHD_1"/>
    <property type="match status" value="1"/>
</dbReference>
<dbReference type="GO" id="GO:0008270">
    <property type="term" value="F:zinc ion binding"/>
    <property type="evidence" value="ECO:0007669"/>
    <property type="project" value="UniProtKB-KW"/>
</dbReference>
<feature type="domain" description="PHD-type" evidence="10">
    <location>
        <begin position="1000"/>
        <end position="1049"/>
    </location>
</feature>
<feature type="compositionally biased region" description="Pro residues" evidence="9">
    <location>
        <begin position="568"/>
        <end position="578"/>
    </location>
</feature>
<dbReference type="Pfam" id="PF07524">
    <property type="entry name" value="Bromo_TP"/>
    <property type="match status" value="1"/>
</dbReference>
<feature type="compositionally biased region" description="Low complexity" evidence="9">
    <location>
        <begin position="878"/>
        <end position="914"/>
    </location>
</feature>
<name>A0A7R9BG00_9CRUS</name>
<keyword evidence="7" id="KW-0539">Nucleus</keyword>
<protein>
    <recommendedName>
        <fullName evidence="10">PHD-type domain-containing protein</fullName>
    </recommendedName>
</protein>
<evidence type="ECO:0000259" key="10">
    <source>
        <dbReference type="PROSITE" id="PS50016"/>
    </source>
</evidence>
<dbReference type="Pfam" id="PF00628">
    <property type="entry name" value="PHD"/>
    <property type="match status" value="1"/>
</dbReference>
<proteinExistence type="predicted"/>
<evidence type="ECO:0000256" key="2">
    <source>
        <dbReference type="ARBA" id="ARBA00022723"/>
    </source>
</evidence>
<dbReference type="InterPro" id="IPR009072">
    <property type="entry name" value="Histone-fold"/>
</dbReference>
<keyword evidence="2" id="KW-0479">Metal-binding</keyword>
<gene>
    <name evidence="11" type="ORF">NMOB1V02_LOCUS1646</name>
</gene>
<feature type="compositionally biased region" description="Polar residues" evidence="9">
    <location>
        <begin position="678"/>
        <end position="702"/>
    </location>
</feature>
<dbReference type="GO" id="GO:0046982">
    <property type="term" value="F:protein heterodimerization activity"/>
    <property type="evidence" value="ECO:0007669"/>
    <property type="project" value="InterPro"/>
</dbReference>
<dbReference type="PANTHER" id="PTHR46452:SF1">
    <property type="entry name" value="TRANSCRIPTION INITIATION FACTOR TFIID SUBUNIT 3"/>
    <property type="match status" value="1"/>
</dbReference>
<dbReference type="InterPro" id="IPR006565">
    <property type="entry name" value="BTP"/>
</dbReference>
<keyword evidence="3 8" id="KW-0863">Zinc-finger</keyword>
<dbReference type="SMART" id="SM00249">
    <property type="entry name" value="PHD"/>
    <property type="match status" value="1"/>
</dbReference>
<dbReference type="Gene3D" id="3.30.40.10">
    <property type="entry name" value="Zinc/RING finger domain, C3HC4 (zinc finger)"/>
    <property type="match status" value="1"/>
</dbReference>
<reference evidence="11" key="1">
    <citation type="submission" date="2020-11" db="EMBL/GenBank/DDBJ databases">
        <authorList>
            <person name="Tran Van P."/>
        </authorList>
    </citation>
    <scope>NUCLEOTIDE SEQUENCE</scope>
</reference>
<evidence type="ECO:0000256" key="9">
    <source>
        <dbReference type="SAM" id="MobiDB-lite"/>
    </source>
</evidence>
<dbReference type="GO" id="GO:0002039">
    <property type="term" value="F:p53 binding"/>
    <property type="evidence" value="ECO:0007669"/>
    <property type="project" value="TreeGrafter"/>
</dbReference>
<dbReference type="InterPro" id="IPR019786">
    <property type="entry name" value="Zinc_finger_PHD-type_CS"/>
</dbReference>
<evidence type="ECO:0000313" key="11">
    <source>
        <dbReference type="EMBL" id="CAD7273776.1"/>
    </source>
</evidence>
<feature type="compositionally biased region" description="Basic and acidic residues" evidence="9">
    <location>
        <begin position="703"/>
        <end position="712"/>
    </location>
</feature>
<keyword evidence="6" id="KW-0804">Transcription</keyword>
<feature type="compositionally biased region" description="Pro residues" evidence="9">
    <location>
        <begin position="541"/>
        <end position="560"/>
    </location>
</feature>
<organism evidence="11">
    <name type="scientific">Notodromas monacha</name>
    <dbReference type="NCBI Taxonomy" id="399045"/>
    <lineage>
        <taxon>Eukaryota</taxon>
        <taxon>Metazoa</taxon>
        <taxon>Ecdysozoa</taxon>
        <taxon>Arthropoda</taxon>
        <taxon>Crustacea</taxon>
        <taxon>Oligostraca</taxon>
        <taxon>Ostracoda</taxon>
        <taxon>Podocopa</taxon>
        <taxon>Podocopida</taxon>
        <taxon>Cypridocopina</taxon>
        <taxon>Cypridoidea</taxon>
        <taxon>Cyprididae</taxon>
        <taxon>Notodromas</taxon>
    </lineage>
</organism>
<accession>A0A7R9BG00</accession>
<dbReference type="SMART" id="SM00576">
    <property type="entry name" value="BTP"/>
    <property type="match status" value="1"/>
</dbReference>
<feature type="region of interest" description="Disordered" evidence="9">
    <location>
        <begin position="457"/>
        <end position="930"/>
    </location>
</feature>
<feature type="region of interest" description="Disordered" evidence="9">
    <location>
        <begin position="256"/>
        <end position="321"/>
    </location>
</feature>
<feature type="compositionally biased region" description="Basic and acidic residues" evidence="9">
    <location>
        <begin position="857"/>
        <end position="870"/>
    </location>
</feature>
<keyword evidence="4" id="KW-0862">Zinc</keyword>
<dbReference type="PROSITE" id="PS50016">
    <property type="entry name" value="ZF_PHD_2"/>
    <property type="match status" value="1"/>
</dbReference>
<sequence length="1064" mass="114518">MADEFSQATLKMVVGQICQTIGWHSINVTPLNILVDILGQYMTEFGKLIHAYSEHGNRTMVMLPDIAKALDTMGVSLSDLEDYVNNVESTSLPPKIPKYPASKESNLNFLKPGSREVVLRPIYIHDHLPPMYPEAHEDTSSLCQSQTQIDTVDSSTYALGDLQPECTAMVNGISKIENTLSMEAAATIARRMRFEEQLVRQMREISSVMMTTGGFISPAREGKHPESRMAFWLDKGPFLEEVSDEEIRDTKAGILPENRENVKPRPAPMKDFSRGESKAGRRPFDFDDDAQVRPPPTPAALREQKSFQGRPGRIPSRRNVRGGRSLIRAMPASNNLIRTPPTVALMSKRTKSPKMPMLVPKNSPGDSVPKNVIKRQAGRPPKTKSLANGRGSSPQMPPLIPKAALRVDAELSGREIGITVKQEANVDRPLPTNNALPAVIKESVVKEVPALPSVVPVKIEEPVKRRRPSSDESSLDSEAPSKKRKVIPKSRIPSGEPVIEQGLGLKKRKKMRPSVATKSKTPAMVASSPSSSEAEEKQQQAPPPQELPRPKSPPPPPPVATKPLRRSPTPPPLPPPAPQVDEKPVASPPLLETGPNLYSSVFSSLPAHPSFIPNFLPKAAGPPPFGGPPTFVAHPSLMPFKPTLLPGLNNSVPRIVPSAGSPPGDVDGRDSPIPRPASSGSHSSLSRPETPASAPQVSVSKSQEAKAEEQKEKRLRKEKKKEKKEEKKRRKEEENRKKKDKKKTKLEMDSVRSFAESVEAARSVPKLTLKISGGKDLSPSRSPSPFQSSPPVPPAAATTNVTAATPVVSPPAPLSKASSEVKPKITIKPIKKPDLASKSTADQPTPKDAPITATPDPESKKSKNKLIEKKPKLKKAKLNPSSGSVASVPVVEAPSEPPAVTAATVDSAASSAAPGKPRGRGRPSKLSMQMMASSSASSSAAAAAVVPVPAVAAAPAPPAASAAQPLKKLDKGLKKKEDAGLITETVGSYVVSTDAEGNKIWICPFCGRVDDGTPMIGCDSCDDWYHWVCVGIVEEPVDEKWFCPRCLAKDKGKPGKLKGRKKTA</sequence>
<evidence type="ECO:0000256" key="6">
    <source>
        <dbReference type="ARBA" id="ARBA00023163"/>
    </source>
</evidence>
<evidence type="ECO:0000256" key="8">
    <source>
        <dbReference type="PROSITE-ProRule" id="PRU00146"/>
    </source>
</evidence>
<dbReference type="GO" id="GO:0045944">
    <property type="term" value="P:positive regulation of transcription by RNA polymerase II"/>
    <property type="evidence" value="ECO:0007669"/>
    <property type="project" value="TreeGrafter"/>
</dbReference>
<keyword evidence="5" id="KW-0805">Transcription regulation</keyword>